<dbReference type="STRING" id="1423715.FD25_GL001328"/>
<dbReference type="GO" id="GO:0005829">
    <property type="term" value="C:cytosol"/>
    <property type="evidence" value="ECO:0007669"/>
    <property type="project" value="TreeGrafter"/>
</dbReference>
<dbReference type="Gene3D" id="2.60.120.10">
    <property type="entry name" value="Jelly Rolls"/>
    <property type="match status" value="1"/>
</dbReference>
<evidence type="ECO:0000256" key="1">
    <source>
        <dbReference type="ARBA" id="ARBA00023015"/>
    </source>
</evidence>
<dbReference type="PATRIC" id="fig|1423715.3.peg.1361"/>
<dbReference type="InterPro" id="IPR050397">
    <property type="entry name" value="Env_Response_Regulators"/>
</dbReference>
<reference evidence="5 6" key="1">
    <citation type="journal article" date="2015" name="Genome Announc.">
        <title>Expanding the biotechnology potential of lactobacilli through comparative genomics of 213 strains and associated genera.</title>
        <authorList>
            <person name="Sun Z."/>
            <person name="Harris H.M."/>
            <person name="McCann A."/>
            <person name="Guo C."/>
            <person name="Argimon S."/>
            <person name="Zhang W."/>
            <person name="Yang X."/>
            <person name="Jeffery I.B."/>
            <person name="Cooney J.C."/>
            <person name="Kagawa T.F."/>
            <person name="Liu W."/>
            <person name="Song Y."/>
            <person name="Salvetti E."/>
            <person name="Wrobel A."/>
            <person name="Rasinkangas P."/>
            <person name="Parkhill J."/>
            <person name="Rea M.C."/>
            <person name="O'Sullivan O."/>
            <person name="Ritari J."/>
            <person name="Douillard F.P."/>
            <person name="Paul Ross R."/>
            <person name="Yang R."/>
            <person name="Briner A.E."/>
            <person name="Felis G.E."/>
            <person name="de Vos W.M."/>
            <person name="Barrangou R."/>
            <person name="Klaenhammer T.R."/>
            <person name="Caufield P.W."/>
            <person name="Cui Y."/>
            <person name="Zhang H."/>
            <person name="O'Toole P.W."/>
        </authorList>
    </citation>
    <scope>NUCLEOTIDE SEQUENCE [LARGE SCALE GENOMIC DNA]</scope>
    <source>
        <strain evidence="5 6">DSM 19394</strain>
    </source>
</reference>
<dbReference type="PROSITE" id="PS50042">
    <property type="entry name" value="CNMP_BINDING_3"/>
    <property type="match status" value="1"/>
</dbReference>
<evidence type="ECO:0000256" key="3">
    <source>
        <dbReference type="ARBA" id="ARBA00023163"/>
    </source>
</evidence>
<keyword evidence="2" id="KW-0238">DNA-binding</keyword>
<organism evidence="5 6">
    <name type="scientific">Levilactobacillus acidifarinae DSM 19394 = JCM 15949</name>
    <dbReference type="NCBI Taxonomy" id="1423715"/>
    <lineage>
        <taxon>Bacteria</taxon>
        <taxon>Bacillati</taxon>
        <taxon>Bacillota</taxon>
        <taxon>Bacilli</taxon>
        <taxon>Lactobacillales</taxon>
        <taxon>Lactobacillaceae</taxon>
        <taxon>Levilactobacillus</taxon>
    </lineage>
</organism>
<evidence type="ECO:0000313" key="5">
    <source>
        <dbReference type="EMBL" id="KRK93999.1"/>
    </source>
</evidence>
<evidence type="ECO:0000256" key="2">
    <source>
        <dbReference type="ARBA" id="ARBA00023125"/>
    </source>
</evidence>
<dbReference type="GO" id="GO:0003700">
    <property type="term" value="F:DNA-binding transcription factor activity"/>
    <property type="evidence" value="ECO:0007669"/>
    <property type="project" value="TreeGrafter"/>
</dbReference>
<dbReference type="Pfam" id="PF00027">
    <property type="entry name" value="cNMP_binding"/>
    <property type="match status" value="1"/>
</dbReference>
<dbReference type="GO" id="GO:0003677">
    <property type="term" value="F:DNA binding"/>
    <property type="evidence" value="ECO:0007669"/>
    <property type="project" value="UniProtKB-KW"/>
</dbReference>
<feature type="domain" description="Cyclic nucleotide-binding" evidence="4">
    <location>
        <begin position="41"/>
        <end position="131"/>
    </location>
</feature>
<dbReference type="InterPro" id="IPR000595">
    <property type="entry name" value="cNMP-bd_dom"/>
</dbReference>
<keyword evidence="1" id="KW-0805">Transcription regulation</keyword>
<dbReference type="PANTHER" id="PTHR24567">
    <property type="entry name" value="CRP FAMILY TRANSCRIPTIONAL REGULATORY PROTEIN"/>
    <property type="match status" value="1"/>
</dbReference>
<dbReference type="SUPFAM" id="SSF46785">
    <property type="entry name" value="Winged helix' DNA-binding domain"/>
    <property type="match status" value="1"/>
</dbReference>
<dbReference type="SUPFAM" id="SSF51206">
    <property type="entry name" value="cAMP-binding domain-like"/>
    <property type="match status" value="1"/>
</dbReference>
<dbReference type="InterPro" id="IPR012318">
    <property type="entry name" value="HTH_CRP"/>
</dbReference>
<dbReference type="AlphaFoldDB" id="A0A0R1LEF5"/>
<protein>
    <submittedName>
        <fullName evidence="5">Cyclic nucleotide-binding domain protein</fullName>
    </submittedName>
</protein>
<gene>
    <name evidence="5" type="ORF">FD25_GL001328</name>
</gene>
<evidence type="ECO:0000313" key="6">
    <source>
        <dbReference type="Proteomes" id="UP000051955"/>
    </source>
</evidence>
<dbReference type="InterPro" id="IPR018490">
    <property type="entry name" value="cNMP-bd_dom_sf"/>
</dbReference>
<dbReference type="InterPro" id="IPR014710">
    <property type="entry name" value="RmlC-like_jellyroll"/>
</dbReference>
<proteinExistence type="predicted"/>
<accession>A0A0R1LEF5</accession>
<dbReference type="Proteomes" id="UP000051955">
    <property type="component" value="Unassembled WGS sequence"/>
</dbReference>
<dbReference type="Pfam" id="PF13545">
    <property type="entry name" value="HTH_Crp_2"/>
    <property type="match status" value="1"/>
</dbReference>
<comment type="caution">
    <text evidence="5">The sequence shown here is derived from an EMBL/GenBank/DDBJ whole genome shotgun (WGS) entry which is preliminary data.</text>
</comment>
<dbReference type="InterPro" id="IPR036390">
    <property type="entry name" value="WH_DNA-bd_sf"/>
</dbReference>
<sequence>MTIFSLSYSYREVEFTVLASVYETIQSNSKVYQLVKTAPLEILEKMTVKRYDTQQFKLAQGSQYPNTYILVAGEVKVYLAAETGKSVVLDIYQPGMFIGEQEAIVAQPYSASIINISPVTLLQIPNADFREWTTRDHRFANSLIYNLSAQIYHLTKRTERYSLYSTRQQIGVYLLTDLTDQTYITREQVTYRVDTSLRNVNRVLKQLAELGIIEITKGRIRLIDRQKLQQLIRIED</sequence>
<evidence type="ECO:0000259" key="4">
    <source>
        <dbReference type="PROSITE" id="PS50042"/>
    </source>
</evidence>
<keyword evidence="6" id="KW-1185">Reference proteome</keyword>
<dbReference type="EMBL" id="AZDV01000028">
    <property type="protein sequence ID" value="KRK93999.1"/>
    <property type="molecule type" value="Genomic_DNA"/>
</dbReference>
<dbReference type="CDD" id="cd00038">
    <property type="entry name" value="CAP_ED"/>
    <property type="match status" value="1"/>
</dbReference>
<dbReference type="PANTHER" id="PTHR24567:SF26">
    <property type="entry name" value="REGULATORY PROTEIN YEIL"/>
    <property type="match status" value="1"/>
</dbReference>
<keyword evidence="3" id="KW-0804">Transcription</keyword>
<name>A0A0R1LEF5_9LACO</name>